<keyword evidence="3" id="KW-1185">Reference proteome</keyword>
<evidence type="ECO:0000256" key="1">
    <source>
        <dbReference type="SAM" id="MobiDB-lite"/>
    </source>
</evidence>
<reference evidence="2 3" key="1">
    <citation type="submission" date="2014-04" db="EMBL/GenBank/DDBJ databases">
        <title>Evolutionary Origins and Diversification of the Mycorrhizal Mutualists.</title>
        <authorList>
            <consortium name="DOE Joint Genome Institute"/>
            <consortium name="Mycorrhizal Genomics Consortium"/>
            <person name="Kohler A."/>
            <person name="Kuo A."/>
            <person name="Nagy L.G."/>
            <person name="Floudas D."/>
            <person name="Copeland A."/>
            <person name="Barry K.W."/>
            <person name="Cichocki N."/>
            <person name="Veneault-Fourrey C."/>
            <person name="LaButti K."/>
            <person name="Lindquist E.A."/>
            <person name="Lipzen A."/>
            <person name="Lundell T."/>
            <person name="Morin E."/>
            <person name="Murat C."/>
            <person name="Riley R."/>
            <person name="Ohm R."/>
            <person name="Sun H."/>
            <person name="Tunlid A."/>
            <person name="Henrissat B."/>
            <person name="Grigoriev I.V."/>
            <person name="Hibbett D.S."/>
            <person name="Martin F."/>
        </authorList>
    </citation>
    <scope>NUCLEOTIDE SEQUENCE [LARGE SCALE GENOMIC DNA]</scope>
    <source>
        <strain evidence="2 3">Koide BX008</strain>
    </source>
</reference>
<evidence type="ECO:0000313" key="3">
    <source>
        <dbReference type="Proteomes" id="UP000054549"/>
    </source>
</evidence>
<dbReference type="HOGENOM" id="CLU_849848_0_0_1"/>
<name>A0A0C2SJF9_AMAMK</name>
<feature type="region of interest" description="Disordered" evidence="1">
    <location>
        <begin position="1"/>
        <end position="55"/>
    </location>
</feature>
<gene>
    <name evidence="2" type="ORF">M378DRAFT_676679</name>
</gene>
<organism evidence="2 3">
    <name type="scientific">Amanita muscaria (strain Koide BX008)</name>
    <dbReference type="NCBI Taxonomy" id="946122"/>
    <lineage>
        <taxon>Eukaryota</taxon>
        <taxon>Fungi</taxon>
        <taxon>Dikarya</taxon>
        <taxon>Basidiomycota</taxon>
        <taxon>Agaricomycotina</taxon>
        <taxon>Agaricomycetes</taxon>
        <taxon>Agaricomycetidae</taxon>
        <taxon>Agaricales</taxon>
        <taxon>Pluteineae</taxon>
        <taxon>Amanitaceae</taxon>
        <taxon>Amanita</taxon>
    </lineage>
</organism>
<dbReference type="EMBL" id="KN818260">
    <property type="protein sequence ID" value="KIL63350.1"/>
    <property type="molecule type" value="Genomic_DNA"/>
</dbReference>
<dbReference type="Proteomes" id="UP000054549">
    <property type="component" value="Unassembled WGS sequence"/>
</dbReference>
<protein>
    <submittedName>
        <fullName evidence="2">Uncharacterized protein</fullName>
    </submittedName>
</protein>
<feature type="region of interest" description="Disordered" evidence="1">
    <location>
        <begin position="203"/>
        <end position="238"/>
    </location>
</feature>
<evidence type="ECO:0000313" key="2">
    <source>
        <dbReference type="EMBL" id="KIL63350.1"/>
    </source>
</evidence>
<accession>A0A0C2SJF9</accession>
<dbReference type="AlphaFoldDB" id="A0A0C2SJF9"/>
<feature type="region of interest" description="Disordered" evidence="1">
    <location>
        <begin position="148"/>
        <end position="169"/>
    </location>
</feature>
<feature type="region of interest" description="Disordered" evidence="1">
    <location>
        <begin position="70"/>
        <end position="89"/>
    </location>
</feature>
<dbReference type="InParanoid" id="A0A0C2SJF9"/>
<sequence length="327" mass="35608">MTTMPPKRMTLRLRGPSTLPPVASTSSVPLQTAEAQGDSPRTSPTTNGHRSAASPALAGDVATLSAALELESPPRDATSPVASRRSPLTSTLNTVRAGSILGSQVRPLRQYGRKGKERALQHSLAQTQCSPIAEQGDDVAVTHTLTLTPTGRQHPPRTPVVTRTHSTARVSRTSLIQQQLSTQVTPPRGASLLEHGTIPSRASVTVGDMFPGNSRKRSRAGEDAEAAISADRRGDQPFSREDLRDMLSEFRSDILARCREMYQPPGKCFPWDSYLSLLPSLWVAFFLWYPFSGGDLYAPVPYLSSRAHIWIMPFRAVAVLDVRQLHA</sequence>
<feature type="compositionally biased region" description="Polar residues" evidence="1">
    <location>
        <begin position="23"/>
        <end position="49"/>
    </location>
</feature>
<proteinExistence type="predicted"/>